<dbReference type="SUPFAM" id="SSF55874">
    <property type="entry name" value="ATPase domain of HSP90 chaperone/DNA topoisomerase II/histidine kinase"/>
    <property type="match status" value="1"/>
</dbReference>
<keyword evidence="4" id="KW-1185">Reference proteome</keyword>
<dbReference type="AlphaFoldDB" id="A0A846ZBD0"/>
<dbReference type="InterPro" id="IPR036890">
    <property type="entry name" value="HATPase_C_sf"/>
</dbReference>
<dbReference type="CDD" id="cd16936">
    <property type="entry name" value="HATPase_RsbW-like"/>
    <property type="match status" value="1"/>
</dbReference>
<dbReference type="Gene3D" id="3.30.565.10">
    <property type="entry name" value="Histidine kinase-like ATPase, C-terminal domain"/>
    <property type="match status" value="1"/>
</dbReference>
<reference evidence="3 4" key="1">
    <citation type="submission" date="2020-04" db="EMBL/GenBank/DDBJ databases">
        <title>MicrobeNet Type strains.</title>
        <authorList>
            <person name="Nicholson A.C."/>
        </authorList>
    </citation>
    <scope>NUCLEOTIDE SEQUENCE [LARGE SCALE GENOMIC DNA]</scope>
    <source>
        <strain evidence="3 4">ATCC BAA-277</strain>
    </source>
</reference>
<protein>
    <submittedName>
        <fullName evidence="3">ATP-binding protein</fullName>
    </submittedName>
</protein>
<dbReference type="InterPro" id="IPR050267">
    <property type="entry name" value="Anti-sigma-factor_SerPK"/>
</dbReference>
<dbReference type="Proteomes" id="UP000579250">
    <property type="component" value="Unassembled WGS sequence"/>
</dbReference>
<dbReference type="GO" id="GO:0004674">
    <property type="term" value="F:protein serine/threonine kinase activity"/>
    <property type="evidence" value="ECO:0007669"/>
    <property type="project" value="UniProtKB-KW"/>
</dbReference>
<accession>A0A846ZBD0</accession>
<dbReference type="PANTHER" id="PTHR35526">
    <property type="entry name" value="ANTI-SIGMA-F FACTOR RSBW-RELATED"/>
    <property type="match status" value="1"/>
</dbReference>
<organism evidence="3 4">
    <name type="scientific">Actinomadura latina</name>
    <dbReference type="NCBI Taxonomy" id="163603"/>
    <lineage>
        <taxon>Bacteria</taxon>
        <taxon>Bacillati</taxon>
        <taxon>Actinomycetota</taxon>
        <taxon>Actinomycetes</taxon>
        <taxon>Streptosporangiales</taxon>
        <taxon>Thermomonosporaceae</taxon>
        <taxon>Actinomadura</taxon>
    </lineage>
</organism>
<evidence type="ECO:0000256" key="1">
    <source>
        <dbReference type="ARBA" id="ARBA00022527"/>
    </source>
</evidence>
<dbReference type="GO" id="GO:0005524">
    <property type="term" value="F:ATP binding"/>
    <property type="evidence" value="ECO:0007669"/>
    <property type="project" value="UniProtKB-KW"/>
</dbReference>
<sequence>MSTTPENKITPFPRALRTSRDRRFTFTYLATPATVGIARKAAKQASLALGCTGEKAENVCLVVSELVTNSVHAAEHTGIRVTVAEDVPGHITVEVWDESADLPQRRLPGPMDVSGRGLGIVETLAVHCGVRRENGGKAVYAVL</sequence>
<keyword evidence="3" id="KW-0547">Nucleotide-binding</keyword>
<evidence type="ECO:0000313" key="4">
    <source>
        <dbReference type="Proteomes" id="UP000579250"/>
    </source>
</evidence>
<dbReference type="InterPro" id="IPR003594">
    <property type="entry name" value="HATPase_dom"/>
</dbReference>
<keyword evidence="3" id="KW-0067">ATP-binding</keyword>
<dbReference type="Pfam" id="PF13581">
    <property type="entry name" value="HATPase_c_2"/>
    <property type="match status" value="1"/>
</dbReference>
<name>A0A846ZBD0_9ACTN</name>
<evidence type="ECO:0000259" key="2">
    <source>
        <dbReference type="Pfam" id="PF13581"/>
    </source>
</evidence>
<keyword evidence="1" id="KW-0418">Kinase</keyword>
<dbReference type="PANTHER" id="PTHR35526:SF3">
    <property type="entry name" value="ANTI-SIGMA-F FACTOR RSBW"/>
    <property type="match status" value="1"/>
</dbReference>
<keyword evidence="1" id="KW-0723">Serine/threonine-protein kinase</keyword>
<comment type="caution">
    <text evidence="3">The sequence shown here is derived from an EMBL/GenBank/DDBJ whole genome shotgun (WGS) entry which is preliminary data.</text>
</comment>
<proteinExistence type="predicted"/>
<gene>
    <name evidence="3" type="ORF">HGB48_29385</name>
</gene>
<feature type="domain" description="Histidine kinase/HSP90-like ATPase" evidence="2">
    <location>
        <begin position="30"/>
        <end position="141"/>
    </location>
</feature>
<evidence type="ECO:0000313" key="3">
    <source>
        <dbReference type="EMBL" id="NKZ07815.1"/>
    </source>
</evidence>
<dbReference type="EMBL" id="JAAXPI010000063">
    <property type="protein sequence ID" value="NKZ07815.1"/>
    <property type="molecule type" value="Genomic_DNA"/>
</dbReference>
<keyword evidence="1" id="KW-0808">Transferase</keyword>